<dbReference type="Proteomes" id="UP001144673">
    <property type="component" value="Unassembled WGS sequence"/>
</dbReference>
<evidence type="ECO:0000313" key="2">
    <source>
        <dbReference type="Proteomes" id="UP001144673"/>
    </source>
</evidence>
<organism evidence="1 2">
    <name type="scientific">Akanthomyces muscarius</name>
    <name type="common">Entomopathogenic fungus</name>
    <name type="synonym">Lecanicillium muscarium</name>
    <dbReference type="NCBI Taxonomy" id="2231603"/>
    <lineage>
        <taxon>Eukaryota</taxon>
        <taxon>Fungi</taxon>
        <taxon>Dikarya</taxon>
        <taxon>Ascomycota</taxon>
        <taxon>Pezizomycotina</taxon>
        <taxon>Sordariomycetes</taxon>
        <taxon>Hypocreomycetidae</taxon>
        <taxon>Hypocreales</taxon>
        <taxon>Cordycipitaceae</taxon>
        <taxon>Akanthomyces</taxon>
    </lineage>
</organism>
<sequence length="175" mass="18032">MAWLTHPLDELYKSPSCPPAITVFGSGASFAGTSMMAGVIGSLEGLSAQASVVALGEGTAIATGLIGSGGSSATGFALASMLGPLGCAIVGCDKNESAGGDGVYTWDCWKPILREFSMQPSRGMPVHRLVSHPNVQSVSPYRNGLIVENVFGERFRLDPVSVQGTLAFHASILSS</sequence>
<dbReference type="AlphaFoldDB" id="A0A9W8QJC2"/>
<proteinExistence type="predicted"/>
<gene>
    <name evidence="1" type="ORF">LMH87_007547</name>
</gene>
<reference evidence="1" key="1">
    <citation type="journal article" date="2023" name="Access Microbiol">
        <title>De-novo genome assembly for Akanthomyces muscarius, a biocontrol agent of insect agricultural pests.</title>
        <authorList>
            <person name="Erdos Z."/>
            <person name="Studholme D.J."/>
            <person name="Raymond B."/>
            <person name="Sharma M."/>
        </authorList>
    </citation>
    <scope>NUCLEOTIDE SEQUENCE</scope>
    <source>
        <strain evidence="1">Ve6</strain>
    </source>
</reference>
<dbReference type="RefSeq" id="XP_056057893.1">
    <property type="nucleotide sequence ID" value="XM_056199445.1"/>
</dbReference>
<evidence type="ECO:0000313" key="1">
    <source>
        <dbReference type="EMBL" id="KAJ4161509.1"/>
    </source>
</evidence>
<accession>A0A9W8QJC2</accession>
<dbReference type="EMBL" id="JAJHUN010000002">
    <property type="protein sequence ID" value="KAJ4161509.1"/>
    <property type="molecule type" value="Genomic_DNA"/>
</dbReference>
<dbReference type="KEGG" id="amus:LMH87_007547"/>
<name>A0A9W8QJC2_AKAMU</name>
<protein>
    <submittedName>
        <fullName evidence="1">Uncharacterized protein</fullName>
    </submittedName>
</protein>
<comment type="caution">
    <text evidence="1">The sequence shown here is derived from an EMBL/GenBank/DDBJ whole genome shotgun (WGS) entry which is preliminary data.</text>
</comment>
<keyword evidence="2" id="KW-1185">Reference proteome</keyword>
<dbReference type="GeneID" id="80894706"/>